<dbReference type="GeneID" id="9820742"/>
<evidence type="ECO:0000259" key="1">
    <source>
        <dbReference type="Pfam" id="PF23045"/>
    </source>
</evidence>
<dbReference type="InParanoid" id="E3LJB9"/>
<dbReference type="Pfam" id="PF23045">
    <property type="entry name" value="DUF7037"/>
    <property type="match status" value="1"/>
</dbReference>
<dbReference type="Pfam" id="PF23047">
    <property type="entry name" value="DUF7038"/>
    <property type="match status" value="1"/>
</dbReference>
<dbReference type="AlphaFoldDB" id="E3LJB9"/>
<feature type="domain" description="DUF7039" evidence="3">
    <location>
        <begin position="193"/>
        <end position="293"/>
    </location>
</feature>
<evidence type="ECO:0000259" key="4">
    <source>
        <dbReference type="Pfam" id="PF23051"/>
    </source>
</evidence>
<reference evidence="5" key="1">
    <citation type="submission" date="2007-07" db="EMBL/GenBank/DDBJ databases">
        <title>PCAP assembly of the Caenorhabditis remanei genome.</title>
        <authorList>
            <consortium name="The Caenorhabditis remanei Sequencing Consortium"/>
            <person name="Wilson R.K."/>
        </authorList>
    </citation>
    <scope>NUCLEOTIDE SEQUENCE [LARGE SCALE GENOMIC DNA]</scope>
    <source>
        <strain evidence="5">PB4641</strain>
    </source>
</reference>
<dbReference type="Proteomes" id="UP000008281">
    <property type="component" value="Unassembled WGS sequence"/>
</dbReference>
<evidence type="ECO:0000313" key="6">
    <source>
        <dbReference type="Proteomes" id="UP000008281"/>
    </source>
</evidence>
<gene>
    <name evidence="5" type="ORF">CRE_09113</name>
</gene>
<evidence type="ECO:0000259" key="3">
    <source>
        <dbReference type="Pfam" id="PF23049"/>
    </source>
</evidence>
<dbReference type="InterPro" id="IPR055468">
    <property type="entry name" value="DUF7040"/>
</dbReference>
<dbReference type="KEGG" id="crq:GCK72_019859"/>
<dbReference type="eggNOG" id="ENOG502RT6D">
    <property type="taxonomic scope" value="Eukaryota"/>
</dbReference>
<dbReference type="InterPro" id="IPR055465">
    <property type="entry name" value="DUF7037"/>
</dbReference>
<organism evidence="6">
    <name type="scientific">Caenorhabditis remanei</name>
    <name type="common">Caenorhabditis vulgaris</name>
    <dbReference type="NCBI Taxonomy" id="31234"/>
    <lineage>
        <taxon>Eukaryota</taxon>
        <taxon>Metazoa</taxon>
        <taxon>Ecdysozoa</taxon>
        <taxon>Nematoda</taxon>
        <taxon>Chromadorea</taxon>
        <taxon>Rhabditida</taxon>
        <taxon>Rhabditina</taxon>
        <taxon>Rhabditomorpha</taxon>
        <taxon>Rhabditoidea</taxon>
        <taxon>Rhabditidae</taxon>
        <taxon>Peloderinae</taxon>
        <taxon>Caenorhabditis</taxon>
    </lineage>
</organism>
<name>E3LJB9_CAERE</name>
<dbReference type="RefSeq" id="XP_003116606.2">
    <property type="nucleotide sequence ID" value="XM_003116558.2"/>
</dbReference>
<feature type="domain" description="DUF7038" evidence="2">
    <location>
        <begin position="67"/>
        <end position="160"/>
    </location>
</feature>
<dbReference type="FunCoup" id="E3LJB9">
    <property type="interactions" value="1779"/>
</dbReference>
<proteinExistence type="predicted"/>
<dbReference type="Pfam" id="PF23049">
    <property type="entry name" value="DUF7039"/>
    <property type="match status" value="1"/>
</dbReference>
<evidence type="ECO:0000259" key="2">
    <source>
        <dbReference type="Pfam" id="PF23047"/>
    </source>
</evidence>
<sequence length="431" mass="49597">MSSGISSFGFSCELNDETVKIYTIEHGIVELKNTGDLELGVWYDIWENSLEARDEYENKRCEVWEEDGEVFAKVLAIGPNNFFLPPEIHKKYKYAVWNPFLKYLDDGDNLFKDKVRGDDVVEIVVKYAPWKNGNFKIVELIEEAPFEGSSYCRLTPWTLEFMGLTMKEAAFPRPNNPCVKKDRVPPSDDVQMGLCIKASYRNVAFRQETGGSTEYCSYLFNPVLGLTRWMPKETASVQHENPEANKLSLGQVEDDPLKVEHRIGKWYTYSLNANKKGNRYSAVHKTTAKNVTEFQNPPKVTRVVDGEVEIETSFLFDYDMFETSENRQNKTEQRFPGLSKDAHFWDHNLGRVEIYPNISMEIIQAVENHREGLDPTESELLMNEAIVVSVTAVVLRNFMRNFENYPNNGIFVAKTLDTICYLNGGKVIYQR</sequence>
<evidence type="ECO:0000313" key="5">
    <source>
        <dbReference type="EMBL" id="EFO95502.1"/>
    </source>
</evidence>
<dbReference type="HOGENOM" id="CLU_051409_0_0_1"/>
<dbReference type="CTD" id="9820742"/>
<feature type="domain" description="DUF7037" evidence="1">
    <location>
        <begin position="6"/>
        <end position="47"/>
    </location>
</feature>
<dbReference type="EMBL" id="DS268409">
    <property type="protein sequence ID" value="EFO95502.1"/>
    <property type="molecule type" value="Genomic_DNA"/>
</dbReference>
<feature type="domain" description="DUF7040" evidence="4">
    <location>
        <begin position="308"/>
        <end position="422"/>
    </location>
</feature>
<protein>
    <submittedName>
        <fullName evidence="5">Uncharacterized protein</fullName>
    </submittedName>
</protein>
<dbReference type="Pfam" id="PF23051">
    <property type="entry name" value="DUF7040"/>
    <property type="match status" value="1"/>
</dbReference>
<keyword evidence="6" id="KW-1185">Reference proteome</keyword>
<dbReference type="OrthoDB" id="5793389at2759"/>
<dbReference type="InterPro" id="IPR055466">
    <property type="entry name" value="DUF7038"/>
</dbReference>
<dbReference type="OMA" id="HENPEAN"/>
<accession>E3LJB9</accession>
<dbReference type="InterPro" id="IPR055467">
    <property type="entry name" value="DUF7039"/>
</dbReference>